<reference evidence="2" key="1">
    <citation type="journal article" date="2023" name="Nat. Plants">
        <title>Single-cell RNA sequencing provides a high-resolution roadmap for understanding the multicellular compartmentation of specialized metabolism.</title>
        <authorList>
            <person name="Sun S."/>
            <person name="Shen X."/>
            <person name="Li Y."/>
            <person name="Li Y."/>
            <person name="Wang S."/>
            <person name="Li R."/>
            <person name="Zhang H."/>
            <person name="Shen G."/>
            <person name="Guo B."/>
            <person name="Wei J."/>
            <person name="Xu J."/>
            <person name="St-Pierre B."/>
            <person name="Chen S."/>
            <person name="Sun C."/>
        </authorList>
    </citation>
    <scope>NUCLEOTIDE SEQUENCE [LARGE SCALE GENOMIC DNA]</scope>
</reference>
<organism evidence="1 2">
    <name type="scientific">Catharanthus roseus</name>
    <name type="common">Madagascar periwinkle</name>
    <name type="synonym">Vinca rosea</name>
    <dbReference type="NCBI Taxonomy" id="4058"/>
    <lineage>
        <taxon>Eukaryota</taxon>
        <taxon>Viridiplantae</taxon>
        <taxon>Streptophyta</taxon>
        <taxon>Embryophyta</taxon>
        <taxon>Tracheophyta</taxon>
        <taxon>Spermatophyta</taxon>
        <taxon>Magnoliopsida</taxon>
        <taxon>eudicotyledons</taxon>
        <taxon>Gunneridae</taxon>
        <taxon>Pentapetalae</taxon>
        <taxon>asterids</taxon>
        <taxon>lamiids</taxon>
        <taxon>Gentianales</taxon>
        <taxon>Apocynaceae</taxon>
        <taxon>Rauvolfioideae</taxon>
        <taxon>Vinceae</taxon>
        <taxon>Catharanthinae</taxon>
        <taxon>Catharanthus</taxon>
    </lineage>
</organism>
<dbReference type="EMBL" id="CM044702">
    <property type="protein sequence ID" value="KAI5677555.1"/>
    <property type="molecule type" value="Genomic_DNA"/>
</dbReference>
<protein>
    <submittedName>
        <fullName evidence="1">Uncharacterized protein</fullName>
    </submittedName>
</protein>
<keyword evidence="2" id="KW-1185">Reference proteome</keyword>
<evidence type="ECO:0000313" key="1">
    <source>
        <dbReference type="EMBL" id="KAI5677555.1"/>
    </source>
</evidence>
<comment type="caution">
    <text evidence="1">The sequence shown here is derived from an EMBL/GenBank/DDBJ whole genome shotgun (WGS) entry which is preliminary data.</text>
</comment>
<accession>A0ACC0BY24</accession>
<sequence length="230" mass="26756">MLGSVTLDLNPVDRGRSIVGSMRDPPARVVQGGLAGIDYRMPEFVRRPRFRFRTLSVEPIVGRIGEWDGKRDPGRGRGKCRDHTSPSHEAEAMPESSSHGRTNAASHEIIGNFMPKMTELLEATLANRRGERAQNTSNDEALERFLRFWPPEFHGRMEQKAKAELFLEQLHDIYDTLQYESARRVTFTAFHLRGAAKVWWFRISKARVLRNQLWTWEDFQEEFKQEYIPR</sequence>
<dbReference type="Proteomes" id="UP001060085">
    <property type="component" value="Linkage Group LG02"/>
</dbReference>
<proteinExistence type="predicted"/>
<name>A0ACC0BY24_CATRO</name>
<evidence type="ECO:0000313" key="2">
    <source>
        <dbReference type="Proteomes" id="UP001060085"/>
    </source>
</evidence>
<gene>
    <name evidence="1" type="ORF">M9H77_08505</name>
</gene>